<dbReference type="EMBL" id="KL363198">
    <property type="protein sequence ID" value="KFD55753.1"/>
    <property type="molecule type" value="Genomic_DNA"/>
</dbReference>
<organism evidence="1 2">
    <name type="scientific">Trichuris suis</name>
    <name type="common">pig whipworm</name>
    <dbReference type="NCBI Taxonomy" id="68888"/>
    <lineage>
        <taxon>Eukaryota</taxon>
        <taxon>Metazoa</taxon>
        <taxon>Ecdysozoa</taxon>
        <taxon>Nematoda</taxon>
        <taxon>Enoplea</taxon>
        <taxon>Dorylaimia</taxon>
        <taxon>Trichinellida</taxon>
        <taxon>Trichuridae</taxon>
        <taxon>Trichuris</taxon>
    </lineage>
</organism>
<feature type="non-terminal residue" evidence="1">
    <location>
        <position position="317"/>
    </location>
</feature>
<gene>
    <name evidence="1" type="ORF">M513_03501</name>
</gene>
<dbReference type="AlphaFoldDB" id="A0A085MEV7"/>
<reference evidence="1 2" key="1">
    <citation type="journal article" date="2014" name="Nat. Genet.">
        <title>Genome and transcriptome of the porcine whipworm Trichuris suis.</title>
        <authorList>
            <person name="Jex A.R."/>
            <person name="Nejsum P."/>
            <person name="Schwarz E.M."/>
            <person name="Hu L."/>
            <person name="Young N.D."/>
            <person name="Hall R.S."/>
            <person name="Korhonen P.K."/>
            <person name="Liao S."/>
            <person name="Thamsborg S."/>
            <person name="Xia J."/>
            <person name="Xu P."/>
            <person name="Wang S."/>
            <person name="Scheerlinck J.P."/>
            <person name="Hofmann A."/>
            <person name="Sternberg P.W."/>
            <person name="Wang J."/>
            <person name="Gasser R.B."/>
        </authorList>
    </citation>
    <scope>NUCLEOTIDE SEQUENCE [LARGE SCALE GENOMIC DNA]</scope>
    <source>
        <strain evidence="1">DCEP-RM93M</strain>
    </source>
</reference>
<evidence type="ECO:0000313" key="2">
    <source>
        <dbReference type="Proteomes" id="UP000030764"/>
    </source>
</evidence>
<evidence type="ECO:0000313" key="1">
    <source>
        <dbReference type="EMBL" id="KFD55753.1"/>
    </source>
</evidence>
<name>A0A085MEV7_9BILA</name>
<accession>A0A085MEV7</accession>
<dbReference type="Proteomes" id="UP000030764">
    <property type="component" value="Unassembled WGS sequence"/>
</dbReference>
<proteinExistence type="predicted"/>
<feature type="non-terminal residue" evidence="1">
    <location>
        <position position="1"/>
    </location>
</feature>
<protein>
    <submittedName>
        <fullName evidence="1">Uncharacterized protein</fullName>
    </submittedName>
</protein>
<sequence>LICINSLWRSTTNGLHGSRQPFSTGCDEEVGDSAAVQGSCAASRICHDWNCKLCFLPIAQRTGNGTGGLGAHLSGALPAKDDCGDGFGRFHWPSDLILSCEREKKNLSITRQNVLHVPCYRLYSHRASLAVHHPCIACHLRQALHVDACKANSNSLSFEEIETGDLEKRKGEGMRLHLSKREKTDRKTQHLKNLLVLRLSCKVNIKLSVKDYEYNFDQPPVATSQRSPANQKVAQRNWQQQVSPRLGISKWLKFNGQPLDGLSCSRYFPGKHLDLRQTSPSRLFQMYQLARARPSGRLRQYPLDQKLVCITYCTAQL</sequence>
<keyword evidence="2" id="KW-1185">Reference proteome</keyword>